<dbReference type="EMBL" id="JANAWD010000357">
    <property type="protein sequence ID" value="KAJ3480757.1"/>
    <property type="molecule type" value="Genomic_DNA"/>
</dbReference>
<protein>
    <recommendedName>
        <fullName evidence="3">F-box domain-containing protein</fullName>
    </recommendedName>
</protein>
<comment type="caution">
    <text evidence="1">The sequence shown here is derived from an EMBL/GenBank/DDBJ whole genome shotgun (WGS) entry which is preliminary data.</text>
</comment>
<dbReference type="Gene3D" id="3.80.10.10">
    <property type="entry name" value="Ribonuclease Inhibitor"/>
    <property type="match status" value="1"/>
</dbReference>
<dbReference type="SUPFAM" id="SSF52047">
    <property type="entry name" value="RNI-like"/>
    <property type="match status" value="1"/>
</dbReference>
<reference evidence="1" key="1">
    <citation type="submission" date="2022-07" db="EMBL/GenBank/DDBJ databases">
        <title>Genome Sequence of Physisporinus lineatus.</title>
        <authorList>
            <person name="Buettner E."/>
        </authorList>
    </citation>
    <scope>NUCLEOTIDE SEQUENCE</scope>
    <source>
        <strain evidence="1">VT162</strain>
    </source>
</reference>
<sequence>MDFNPLEESIIKGDVLHNIATTEEMIAPDTQTPVLPSILSEDCDGVTRDKTGLLCILQPLDADRRKGSPIKRLPPDTLARIFDILRLDTHQYDPHNWENDLPILVISHVCRSWRAISLRSCRLWSSIKIGEYTSCEIFQLYIERSGDTLLHVSKMDAEDRIEALDGFFENTFPQISERLEFLDININSMDNLPTLPALFLHPLTHVRCLVISHNTIEEAPVIEIPLHRASTLECLSILGPTVWPIANLQRLTHIELCSRNSVQTTSPLTFFGTMRLNRELKVLVLEYYATAAAILIIRRLRILSHSTSSSISPSRDWVFSYTNSAKVHAHLELASPSTTLAMSFSYPISVILSHIRPKIEHLVSLPSILRIRELRVGFTCGCLFSQHFERWLRSLSNLTKLVVIPDVTISTHPIPKELSGLLMMEDEIVSCPQLSEVKIFIHRIAPVSRRKLPSHIWWTKFLQVVVARERRGYGLSKILVDHRIKPSEGILTAHPISASFDYFDSDMETLESLSGAYRGSFYEVLWEDRWKHIPHPYF</sequence>
<evidence type="ECO:0000313" key="2">
    <source>
        <dbReference type="Proteomes" id="UP001212997"/>
    </source>
</evidence>
<gene>
    <name evidence="1" type="ORF">NLI96_g8128</name>
</gene>
<proteinExistence type="predicted"/>
<evidence type="ECO:0000313" key="1">
    <source>
        <dbReference type="EMBL" id="KAJ3480757.1"/>
    </source>
</evidence>
<keyword evidence="2" id="KW-1185">Reference proteome</keyword>
<evidence type="ECO:0008006" key="3">
    <source>
        <dbReference type="Google" id="ProtNLM"/>
    </source>
</evidence>
<dbReference type="InterPro" id="IPR032675">
    <property type="entry name" value="LRR_dom_sf"/>
</dbReference>
<dbReference type="Proteomes" id="UP001212997">
    <property type="component" value="Unassembled WGS sequence"/>
</dbReference>
<dbReference type="AlphaFoldDB" id="A0AAD5YGI2"/>
<organism evidence="1 2">
    <name type="scientific">Meripilus lineatus</name>
    <dbReference type="NCBI Taxonomy" id="2056292"/>
    <lineage>
        <taxon>Eukaryota</taxon>
        <taxon>Fungi</taxon>
        <taxon>Dikarya</taxon>
        <taxon>Basidiomycota</taxon>
        <taxon>Agaricomycotina</taxon>
        <taxon>Agaricomycetes</taxon>
        <taxon>Polyporales</taxon>
        <taxon>Meripilaceae</taxon>
        <taxon>Meripilus</taxon>
    </lineage>
</organism>
<accession>A0AAD5YGI2</accession>
<name>A0AAD5YGI2_9APHY</name>